<accession>A0A975DN19</accession>
<feature type="transmembrane region" description="Helical" evidence="1">
    <location>
        <begin position="111"/>
        <end position="132"/>
    </location>
</feature>
<feature type="transmembrane region" description="Helical" evidence="1">
    <location>
        <begin position="29"/>
        <end position="51"/>
    </location>
</feature>
<gene>
    <name evidence="2" type="ORF">J5O05_18100</name>
</gene>
<keyword evidence="3" id="KW-1185">Reference proteome</keyword>
<evidence type="ECO:0000313" key="2">
    <source>
        <dbReference type="EMBL" id="QTH73416.1"/>
    </source>
</evidence>
<organism evidence="2 3">
    <name type="scientific">Pseudoalteromonas xiamenensis</name>
    <dbReference type="NCBI Taxonomy" id="882626"/>
    <lineage>
        <taxon>Bacteria</taxon>
        <taxon>Pseudomonadati</taxon>
        <taxon>Pseudomonadota</taxon>
        <taxon>Gammaproteobacteria</taxon>
        <taxon>Alteromonadales</taxon>
        <taxon>Pseudoalteromonadaceae</taxon>
        <taxon>Pseudoalteromonas</taxon>
    </lineage>
</organism>
<dbReference type="AlphaFoldDB" id="A0A975DN19"/>
<evidence type="ECO:0000256" key="1">
    <source>
        <dbReference type="SAM" id="Phobius"/>
    </source>
</evidence>
<keyword evidence="1" id="KW-1133">Transmembrane helix</keyword>
<geneLocation type="plasmid" evidence="2 3">
    <name>unnamed5</name>
</geneLocation>
<evidence type="ECO:0000313" key="3">
    <source>
        <dbReference type="Proteomes" id="UP000664904"/>
    </source>
</evidence>
<keyword evidence="2" id="KW-0614">Plasmid</keyword>
<dbReference type="RefSeq" id="WP_208845028.1">
    <property type="nucleotide sequence ID" value="NZ_CP072135.1"/>
</dbReference>
<sequence length="142" mass="16328">MNILALIIGILVAIFIVTRFPSPTNPKKSTYYPILLATFPLYYVVFALSVLHIDALIQEVLYSLWFIIPALLAFKFSARPFLFLLGTAYLGHAVYDAFHEQLFINNGTPSWWPEFCGAVDGLLGLFILYKVWRRHQTDERDK</sequence>
<keyword evidence="1" id="KW-0812">Transmembrane</keyword>
<dbReference type="Proteomes" id="UP000664904">
    <property type="component" value="Plasmid unnamed5"/>
</dbReference>
<keyword evidence="1" id="KW-0472">Membrane</keyword>
<feature type="transmembrane region" description="Helical" evidence="1">
    <location>
        <begin position="63"/>
        <end position="91"/>
    </location>
</feature>
<protein>
    <submittedName>
        <fullName evidence="2">Uncharacterized protein</fullName>
    </submittedName>
</protein>
<reference evidence="2" key="1">
    <citation type="submission" date="2021-03" db="EMBL/GenBank/DDBJ databases">
        <title>Complete Genome of Pseudoalteromonas xiamenensis STKMTI.2, a new potential marine bacterium producing anti-Vibrio compounds.</title>
        <authorList>
            <person name="Handayani D.P."/>
            <person name="Isnansetyo A."/>
            <person name="Istiqomah I."/>
            <person name="Jumina J."/>
        </authorList>
    </citation>
    <scope>NUCLEOTIDE SEQUENCE</scope>
    <source>
        <strain evidence="2">STKMTI.2</strain>
        <plasmid evidence="2">unnamed5</plasmid>
    </source>
</reference>
<dbReference type="KEGG" id="pxi:J5O05_18100"/>
<dbReference type="EMBL" id="CP072135">
    <property type="protein sequence ID" value="QTH73416.1"/>
    <property type="molecule type" value="Genomic_DNA"/>
</dbReference>
<name>A0A975DN19_9GAMM</name>
<proteinExistence type="predicted"/>